<comment type="caution">
    <text evidence="2">The sequence shown here is derived from an EMBL/GenBank/DDBJ whole genome shotgun (WGS) entry which is preliminary data.</text>
</comment>
<protein>
    <submittedName>
        <fullName evidence="2">Uncharacterized protein</fullName>
    </submittedName>
</protein>
<keyword evidence="3" id="KW-1185">Reference proteome</keyword>
<accession>A0AAD1U4Z7</accession>
<reference evidence="2" key="1">
    <citation type="submission" date="2023-07" db="EMBL/GenBank/DDBJ databases">
        <authorList>
            <consortium name="AG Swart"/>
            <person name="Singh M."/>
            <person name="Singh A."/>
            <person name="Seah K."/>
            <person name="Emmerich C."/>
        </authorList>
    </citation>
    <scope>NUCLEOTIDE SEQUENCE</scope>
    <source>
        <strain evidence="2">DP1</strain>
    </source>
</reference>
<proteinExistence type="predicted"/>
<evidence type="ECO:0000256" key="1">
    <source>
        <dbReference type="SAM" id="MobiDB-lite"/>
    </source>
</evidence>
<dbReference type="Proteomes" id="UP001295684">
    <property type="component" value="Unassembled WGS sequence"/>
</dbReference>
<evidence type="ECO:0000313" key="3">
    <source>
        <dbReference type="Proteomes" id="UP001295684"/>
    </source>
</evidence>
<gene>
    <name evidence="2" type="ORF">ECRASSUSDP1_LOCUS3409</name>
</gene>
<organism evidence="2 3">
    <name type="scientific">Euplotes crassus</name>
    <dbReference type="NCBI Taxonomy" id="5936"/>
    <lineage>
        <taxon>Eukaryota</taxon>
        <taxon>Sar</taxon>
        <taxon>Alveolata</taxon>
        <taxon>Ciliophora</taxon>
        <taxon>Intramacronucleata</taxon>
        <taxon>Spirotrichea</taxon>
        <taxon>Hypotrichia</taxon>
        <taxon>Euplotida</taxon>
        <taxon>Euplotidae</taxon>
        <taxon>Moneuplotes</taxon>
    </lineage>
</organism>
<dbReference type="AlphaFoldDB" id="A0AAD1U4Z7"/>
<dbReference type="EMBL" id="CAMPGE010003264">
    <property type="protein sequence ID" value="CAI2362091.1"/>
    <property type="molecule type" value="Genomic_DNA"/>
</dbReference>
<name>A0AAD1U4Z7_EUPCR</name>
<feature type="region of interest" description="Disordered" evidence="1">
    <location>
        <begin position="46"/>
        <end position="80"/>
    </location>
</feature>
<sequence>MRPISPDRSRLQNLLHAQSIKSTKSDFYYKLNALVDKIKSYNETFNEDAKPRRRKPRKRKSSMEPMLVNDRSTLSKENRKQRKYLPTMKARGSSNFFKRGNVRKKIWSGSYINELYQGYTPVRQRSTTGILDKVYLNQINRHSSTKNVLFEDQKAAVPIPSIKPAALNSMMPISKDNEGLIKNAFPLESVQGPGGSFRFIDSVEKSPINEALSESSICSEKIGDKRQL</sequence>
<feature type="compositionally biased region" description="Basic residues" evidence="1">
    <location>
        <begin position="51"/>
        <end position="60"/>
    </location>
</feature>
<evidence type="ECO:0000313" key="2">
    <source>
        <dbReference type="EMBL" id="CAI2362091.1"/>
    </source>
</evidence>